<proteinExistence type="predicted"/>
<gene>
    <name evidence="1" type="ORF">BDN72DRAFT_808414</name>
</gene>
<evidence type="ECO:0000313" key="1">
    <source>
        <dbReference type="EMBL" id="TFK77523.1"/>
    </source>
</evidence>
<name>A0ACD3BHJ4_9AGAR</name>
<accession>A0ACD3BHJ4</accession>
<keyword evidence="2" id="KW-1185">Reference proteome</keyword>
<organism evidence="1 2">
    <name type="scientific">Pluteus cervinus</name>
    <dbReference type="NCBI Taxonomy" id="181527"/>
    <lineage>
        <taxon>Eukaryota</taxon>
        <taxon>Fungi</taxon>
        <taxon>Dikarya</taxon>
        <taxon>Basidiomycota</taxon>
        <taxon>Agaricomycotina</taxon>
        <taxon>Agaricomycetes</taxon>
        <taxon>Agaricomycetidae</taxon>
        <taxon>Agaricales</taxon>
        <taxon>Pluteineae</taxon>
        <taxon>Pluteaceae</taxon>
        <taxon>Pluteus</taxon>
    </lineage>
</organism>
<dbReference type="EMBL" id="ML208259">
    <property type="protein sequence ID" value="TFK77523.1"/>
    <property type="molecule type" value="Genomic_DNA"/>
</dbReference>
<reference evidence="1 2" key="1">
    <citation type="journal article" date="2019" name="Nat. Ecol. Evol.">
        <title>Megaphylogeny resolves global patterns of mushroom evolution.</title>
        <authorList>
            <person name="Varga T."/>
            <person name="Krizsan K."/>
            <person name="Foldi C."/>
            <person name="Dima B."/>
            <person name="Sanchez-Garcia M."/>
            <person name="Sanchez-Ramirez S."/>
            <person name="Szollosi G.J."/>
            <person name="Szarkandi J.G."/>
            <person name="Papp V."/>
            <person name="Albert L."/>
            <person name="Andreopoulos W."/>
            <person name="Angelini C."/>
            <person name="Antonin V."/>
            <person name="Barry K.W."/>
            <person name="Bougher N.L."/>
            <person name="Buchanan P."/>
            <person name="Buyck B."/>
            <person name="Bense V."/>
            <person name="Catcheside P."/>
            <person name="Chovatia M."/>
            <person name="Cooper J."/>
            <person name="Damon W."/>
            <person name="Desjardin D."/>
            <person name="Finy P."/>
            <person name="Geml J."/>
            <person name="Haridas S."/>
            <person name="Hughes K."/>
            <person name="Justo A."/>
            <person name="Karasinski D."/>
            <person name="Kautmanova I."/>
            <person name="Kiss B."/>
            <person name="Kocsube S."/>
            <person name="Kotiranta H."/>
            <person name="LaButti K.M."/>
            <person name="Lechner B.E."/>
            <person name="Liimatainen K."/>
            <person name="Lipzen A."/>
            <person name="Lukacs Z."/>
            <person name="Mihaltcheva S."/>
            <person name="Morgado L.N."/>
            <person name="Niskanen T."/>
            <person name="Noordeloos M.E."/>
            <person name="Ohm R.A."/>
            <person name="Ortiz-Santana B."/>
            <person name="Ovrebo C."/>
            <person name="Racz N."/>
            <person name="Riley R."/>
            <person name="Savchenko A."/>
            <person name="Shiryaev A."/>
            <person name="Soop K."/>
            <person name="Spirin V."/>
            <person name="Szebenyi C."/>
            <person name="Tomsovsky M."/>
            <person name="Tulloss R.E."/>
            <person name="Uehling J."/>
            <person name="Grigoriev I.V."/>
            <person name="Vagvolgyi C."/>
            <person name="Papp T."/>
            <person name="Martin F.M."/>
            <person name="Miettinen O."/>
            <person name="Hibbett D.S."/>
            <person name="Nagy L.G."/>
        </authorList>
    </citation>
    <scope>NUCLEOTIDE SEQUENCE [LARGE SCALE GENOMIC DNA]</scope>
    <source>
        <strain evidence="1 2">NL-1719</strain>
    </source>
</reference>
<sequence>MDASHTNSLGTSSSRSRSSTKLADDVTSLTSFNPFSEEDENDQSSYTLVTSLFSRVKNTLSAPLSTAVAVTSPNGLAAGLSATMTAGSSEQRRPSLQTALTQSSTASRTSGAERKHPLVPRVARVAPPLVSLTPAQSEIPVYNPELERSSSRNGMYFSPSSDGGDGGVMGTSIPGFAIQDDARSIRTMTSVHWPGSVSKVFRRLRGEGLTRDYWMDDENCKECYDCKSVFTTWRRKHHCRICGQIFCSRCASNVIKGSRFGHDGMLRVCNLCLDKLAKVDEDDDDDRHSVVSSVASFPAHQYPQSPFAAAKMFGRQEGPFPMFSIATTTYRPAHEMRGKLSPWPADDDDSSDESLKENAAPFRRRLSDEEKDTSRIGIMTLDSPVIPTNKPSVKFPPVSSSFKEQSTIQFPVGSPEQIPGSLGSSSRLNGADSFDETPFIRSRAQSRLDAVILADAGWRTRRESTAYAQELNLASMNHLKIMLRQMLTLEGISNVKEWEDSLLKLALRIARDLTFTNLPYHQGADMDVRRYVKIKKIPGGLPSHSEYVDGAVITKNVAHKHMSRSISNPRIMLVGFPLEFYRSETQYVHFGQVVRQEKEYLTNLASRIAALSPHVVLVEKSVSSLALDALSKHNIVVARAVKTSAVQTISRMTQGDIISSIDKLAIEPHLGHCSKFRIQTFDHPLIPGRRKTYMRFEGCNRDMGCTIILRGGNMDTLRRIKKVTRFLTFIVRNLKLETHLWKDSIITLPVFSADAVPSSMMPLFKPTPAMDESSALLQQASPLLEDGPSLQSLDLDAATPHLTSKVELEEDDSVAVQQAERQFSQRIDDSLRPYARTFISVSAALRFPPPYPLRRMKELDLELIEARREWEEEVTRRQKTFIPSHEQEATITQSTVNLIPEFSNDAQALNAEIEALPPLNLPLTPLMPEKPLNDYGSESVISDGSVYSTSGASSLSGSLADQALALRESDFAAEGRYIVVKSQHDEQRRVWEWYLRKNKDDFIVDKYQNISYWEYSIPCTEKARERPRPCFPPTLNYVEFYGENDCTLGQYLEKAVNQSIKNIMDPMVCTGKICQHPLSGHGKLYVHNEVEVTVVVEQWSGEILTGFSEPDVTTWSACTLCGCATPFIPVSQEMQRYSFAKFLELHFYPADVKLVQGAGCHHNIFRHHIRYFAVDRMTVRFQASAMSPYEVVYPPTRVWLVPQDRLHMKNSEFKRLHRRNEQWYSGLRQDLRQIELEIQAADEVDPRAEKVDLTSLIIRAEREQEEISRFIDRIYLESAPTDILALNQVHEHLQDRIVAFQVEIDKLPRHRASISDGAKRVSAFDSVRAMWTIRPDLKYAFDLDSIRSPPVSDLEVDLQKVRRGPLVDPPTSSASSASVSEAEMDGVKAEKAPPSSVVSMSKEATNDEKDESVAQSDVESDSTIGAGRPDNQEDQPLDTQPSPEPEVEAEDQLPPPSMLPRRSTQPLVAELIRKYQDVLPAQGVEELMKTALPPLPPPLISESEQEYVNRPRREPIRPKNRQISSTRKSSGSKPGQTVIPTRPLTESRPMNNDLEAGPSRRTSSAFMKRLNSSTNDWTKPASSRQALVSESEQEYTSQTRKPPFRGKPRPQLSKKTSNSDFEHSYAANIAPRYLSNPRKSIANGTRIPGPKPFTFSSRVSSRHPSPEKRIPSGRRREVNFNGPSPPDHFDTKLGTSKPFPKGSYGLSLNAGRHGPRKASGGPVNKVQNMAKHFEKLGRDADRAKNRFVVIRGRRLRPVASPCAKVEVLDSLKDVVQEESEASDSSSEADDEGDGNERPRVISNPRGDSLDPTAAISRDTGILPPESGQPEGGPSNLPEDGTNAPDQPMQPSGSSSPVPSEKPLENPPSVGETPEKPSANTDQAQPQFLLDPPDPTTDTVHIFRDCPVVVRTDEPTSIIALALSSPQYRELLAKSRAESRAAREARLTEGGEAFMPDDKSVAESTSTWGVVNVDSSVDTNDPTEELRAPSSKLPWAISFESGGLIISCTILYPEHFDALRRRYGCETSMVESLSRCIKWDATGGKSGCAFLKTQDDRFIAKELSRVELQSMETFAPAYFDYLSSAVSANRPTLLAKVFGCFKVTFRKKGSGRSRSTQMTLLVMENLFYNARFSKIYDLKGSMRNRHNPSTGKANEVLLDENLVESAHENPLYLREHSKRILRGALHNDSKFLSEINVMDYSLVCGVDSENKKLVVGIVDYVRTYTWDKKLESWVKDSTFLGRTGAEPTIVTPKQYRQRFLSAMERYFPLVPDRWMKHKDTPDDDPQDHWPDW</sequence>
<protein>
    <submittedName>
        <fullName evidence="1">Uncharacterized protein</fullName>
    </submittedName>
</protein>
<evidence type="ECO:0000313" key="2">
    <source>
        <dbReference type="Proteomes" id="UP000308600"/>
    </source>
</evidence>
<dbReference type="Proteomes" id="UP000308600">
    <property type="component" value="Unassembled WGS sequence"/>
</dbReference>